<gene>
    <name evidence="2" type="ORF">TBRA_LOCUS16658</name>
</gene>
<sequence length="410" mass="47411">MERAPNESIEKQYPTSVSEQQPARRQHQQQQKKAILFLAGCKLPAQKNEMDADVVCAVRGGHCALFIVCASDTSRGAVTSSRSCPPLVLAAEGLFDSYWSELIYSGALAYVLPAPLSLRGEFGRYMRRLYYDCTYYSTYRRQSIIMYKKSSQAQQQQQQLSGALINAHRFFVSQRRLSVFMYRERASSNVIRDVQEEKSRKKVFIWKLSPLNKRQRIYTCARMYITYRMIILRVYTLGRRVELQQAQARVEALAKTSALVYATPYNVNLRLRIQKKSVPLFLVGPRRLRGRSRKKKISLARVSEPTRECMFAKHIAYTYKNKKEKEKEGKGKYCSAEQAKNTSYRVYVYVRCKPRRNRVIVLIIINTRRRLHILRRAAATIADDDSDGGELIRATRESPFLCLDVASYTV</sequence>
<dbReference type="AlphaFoldDB" id="A0A6H5J930"/>
<proteinExistence type="predicted"/>
<accession>A0A6H5J930</accession>
<reference evidence="2 3" key="1">
    <citation type="submission" date="2020-02" db="EMBL/GenBank/DDBJ databases">
        <authorList>
            <person name="Ferguson B K."/>
        </authorList>
    </citation>
    <scope>NUCLEOTIDE SEQUENCE [LARGE SCALE GENOMIC DNA]</scope>
</reference>
<evidence type="ECO:0000256" key="1">
    <source>
        <dbReference type="SAM" id="MobiDB-lite"/>
    </source>
</evidence>
<organism evidence="2 3">
    <name type="scientific">Trichogramma brassicae</name>
    <dbReference type="NCBI Taxonomy" id="86971"/>
    <lineage>
        <taxon>Eukaryota</taxon>
        <taxon>Metazoa</taxon>
        <taxon>Ecdysozoa</taxon>
        <taxon>Arthropoda</taxon>
        <taxon>Hexapoda</taxon>
        <taxon>Insecta</taxon>
        <taxon>Pterygota</taxon>
        <taxon>Neoptera</taxon>
        <taxon>Endopterygota</taxon>
        <taxon>Hymenoptera</taxon>
        <taxon>Apocrita</taxon>
        <taxon>Proctotrupomorpha</taxon>
        <taxon>Chalcidoidea</taxon>
        <taxon>Trichogrammatidae</taxon>
        <taxon>Trichogramma</taxon>
    </lineage>
</organism>
<dbReference type="Proteomes" id="UP000479190">
    <property type="component" value="Unassembled WGS sequence"/>
</dbReference>
<keyword evidence="3" id="KW-1185">Reference proteome</keyword>
<feature type="compositionally biased region" description="Basic and acidic residues" evidence="1">
    <location>
        <begin position="1"/>
        <end position="10"/>
    </location>
</feature>
<dbReference type="EMBL" id="CADCXV010001527">
    <property type="protein sequence ID" value="CAB0045112.1"/>
    <property type="molecule type" value="Genomic_DNA"/>
</dbReference>
<evidence type="ECO:0000313" key="3">
    <source>
        <dbReference type="Proteomes" id="UP000479190"/>
    </source>
</evidence>
<feature type="region of interest" description="Disordered" evidence="1">
    <location>
        <begin position="1"/>
        <end position="25"/>
    </location>
</feature>
<name>A0A6H5J930_9HYME</name>
<protein>
    <submittedName>
        <fullName evidence="2">Uncharacterized protein</fullName>
    </submittedName>
</protein>
<evidence type="ECO:0000313" key="2">
    <source>
        <dbReference type="EMBL" id="CAB0045112.1"/>
    </source>
</evidence>